<dbReference type="InterPro" id="IPR007021">
    <property type="entry name" value="DUF659"/>
</dbReference>
<dbReference type="SUPFAM" id="SSF53098">
    <property type="entry name" value="Ribonuclease H-like"/>
    <property type="match status" value="1"/>
</dbReference>
<organism evidence="2 3">
    <name type="scientific">Rhizoctonia solani 123E</name>
    <dbReference type="NCBI Taxonomy" id="1423351"/>
    <lineage>
        <taxon>Eukaryota</taxon>
        <taxon>Fungi</taxon>
        <taxon>Dikarya</taxon>
        <taxon>Basidiomycota</taxon>
        <taxon>Agaricomycotina</taxon>
        <taxon>Agaricomycetes</taxon>
        <taxon>Cantharellales</taxon>
        <taxon>Ceratobasidiaceae</taxon>
        <taxon>Rhizoctonia</taxon>
    </lineage>
</organism>
<dbReference type="AlphaFoldDB" id="A0A074RG60"/>
<dbReference type="InterPro" id="IPR012337">
    <property type="entry name" value="RNaseH-like_sf"/>
</dbReference>
<evidence type="ECO:0000313" key="2">
    <source>
        <dbReference type="EMBL" id="KEP46126.1"/>
    </source>
</evidence>
<accession>A0A074RG60</accession>
<name>A0A074RG60_9AGAM</name>
<feature type="domain" description="DUF659" evidence="1">
    <location>
        <begin position="186"/>
        <end position="304"/>
    </location>
</feature>
<dbReference type="EMBL" id="AZST01001272">
    <property type="protein sequence ID" value="KEP46126.1"/>
    <property type="molecule type" value="Genomic_DNA"/>
</dbReference>
<comment type="caution">
    <text evidence="2">The sequence shown here is derived from an EMBL/GenBank/DDBJ whole genome shotgun (WGS) entry which is preliminary data.</text>
</comment>
<dbReference type="OrthoDB" id="3236755at2759"/>
<dbReference type="HOGENOM" id="CLU_525946_0_0_1"/>
<reference evidence="2 3" key="1">
    <citation type="submission" date="2013-12" db="EMBL/GenBank/DDBJ databases">
        <authorList>
            <person name="Cubeta M."/>
            <person name="Pakala S."/>
            <person name="Fedorova N."/>
            <person name="Thomas E."/>
            <person name="Dean R."/>
            <person name="Jabaji S."/>
            <person name="Neate S."/>
            <person name="Toda T."/>
            <person name="Tavantzis S."/>
            <person name="Vilgalys R."/>
            <person name="Bharathan N."/>
            <person name="Pakala S."/>
            <person name="Losada L.S."/>
            <person name="Zafar N."/>
            <person name="Nierman W."/>
        </authorList>
    </citation>
    <scope>NUCLEOTIDE SEQUENCE [LARGE SCALE GENOMIC DNA]</scope>
    <source>
        <strain evidence="2 3">123E</strain>
    </source>
</reference>
<evidence type="ECO:0000313" key="3">
    <source>
        <dbReference type="Proteomes" id="UP000027456"/>
    </source>
</evidence>
<gene>
    <name evidence="2" type="ORF">V565_217460</name>
</gene>
<evidence type="ECO:0000259" key="1">
    <source>
        <dbReference type="Pfam" id="PF04937"/>
    </source>
</evidence>
<keyword evidence="3" id="KW-1185">Reference proteome</keyword>
<proteinExistence type="predicted"/>
<protein>
    <submittedName>
        <fullName evidence="2">DUF659 family protein</fullName>
    </submittedName>
</protein>
<dbReference type="Proteomes" id="UP000027456">
    <property type="component" value="Unassembled WGS sequence"/>
</dbReference>
<sequence length="518" mass="57901">MLENTIGLRATGLELRERGSGIIAVVRVLDGGLTECPESAILAKWLDDLIALAQSAGAVLKPVDRKRNASNLTSMKLSTPATRFGINKMDSQWADPRYTDVNEESIDRSKGGAIPDPYIIAATVPCYRVDDDERAAKLVRWKELFTDANPLYEPACASTIRDIQIPETAAYIRGKQLDYLRTQFSLTLSFDGGSNRRSQSFYTVHVTTMDRQIFLLCADYAPRTSHNAQYIYKLLKAQIVKIGTERFAAVISDNASNMRAGRALVADEFPNILNLQDAVHHLHNTCKDLCGLPAFAKVIDITRSVIRFFSHSADATAHVQFIMPEYKITCWLQKIGGTSFATIYYSCKSLFECLPAIASAVDRKLIKLSSMELTNIVALLEPCAKSIKCLESSHSTPATVMKFWVATLGCCEDLLKSAEFKRMPRDLIESIRLTLNRRFKAMINNAPLDCYLASLFLVPDYRGALAIDEPNPLAATFVIRPCHASSSSSPLNSLKEVNTHSNWRLYMWNFVKQRIFAW</sequence>
<dbReference type="Pfam" id="PF04937">
    <property type="entry name" value="DUF659"/>
    <property type="match status" value="1"/>
</dbReference>